<reference evidence="1" key="1">
    <citation type="submission" date="2020-04" db="EMBL/GenBank/DDBJ databases">
        <authorList>
            <person name="Chiriac C."/>
            <person name="Salcher M."/>
            <person name="Ghai R."/>
            <person name="Kavagutti S V."/>
        </authorList>
    </citation>
    <scope>NUCLEOTIDE SEQUENCE</scope>
</reference>
<proteinExistence type="predicted"/>
<organism evidence="1">
    <name type="scientific">uncultured Caudovirales phage</name>
    <dbReference type="NCBI Taxonomy" id="2100421"/>
    <lineage>
        <taxon>Viruses</taxon>
        <taxon>Duplodnaviria</taxon>
        <taxon>Heunggongvirae</taxon>
        <taxon>Uroviricota</taxon>
        <taxon>Caudoviricetes</taxon>
        <taxon>Peduoviridae</taxon>
        <taxon>Maltschvirus</taxon>
        <taxon>Maltschvirus maltsch</taxon>
    </lineage>
</organism>
<dbReference type="EMBL" id="LR796341">
    <property type="protein sequence ID" value="CAB4138018.1"/>
    <property type="molecule type" value="Genomic_DNA"/>
</dbReference>
<sequence>MLGNRQLITDSACNISQLLQPWTDHQFSTFQSVEPVPGNIYLFGRQQLIDNKQRIMEMAESGQYTVIFCDVCEGSWTLQSQVQMLGIESLILQHKILLISGGEQQTDYPYIQYDHFLIEILNYETNVSEMQRIGEIFDRKQKPYKFLFLNGRARPHRKYLYERFRQLNLLDQSLWTMLESRPCFSQSFELLDNDVDLMTTTSELQWLPKIYEVDRYQNSIITPGPAKRAMVKPELFNHTWGEIYLRAEPYIDTYFSLVTETVFEQPWPFRTEKIAKPLMMGHPFVVASGPGFYQDLHRLGFQTFGHVIDESFDSIPNHRDRIERIITVVRDLCQQDLDSFLAECYTVCKYNQQHLQEIVPRLKAEFPERFINFMSHYE</sequence>
<evidence type="ECO:0000313" key="1">
    <source>
        <dbReference type="EMBL" id="CAB4138018.1"/>
    </source>
</evidence>
<gene>
    <name evidence="1" type="ORF">UFOVP328_211</name>
</gene>
<protein>
    <submittedName>
        <fullName evidence="1">Uncharacterized protein</fullName>
    </submittedName>
</protein>
<name>A0A6J5LUC7_9CAUD</name>
<accession>A0A6J5LUC7</accession>